<accession>A0A9Q8Y8R7</accession>
<dbReference type="RefSeq" id="WP_252160489.1">
    <property type="nucleotide sequence ID" value="NZ_CP098807.1"/>
</dbReference>
<dbReference type="Proteomes" id="UP001055460">
    <property type="component" value="Chromosome"/>
</dbReference>
<protein>
    <submittedName>
        <fullName evidence="1">Uncharacterized protein</fullName>
    </submittedName>
</protein>
<proteinExistence type="predicted"/>
<evidence type="ECO:0000313" key="1">
    <source>
        <dbReference type="EMBL" id="USJ24675.1"/>
    </source>
</evidence>
<organism evidence="1 2">
    <name type="scientific">Ensifer adhaerens</name>
    <name type="common">Sinorhizobium morelense</name>
    <dbReference type="NCBI Taxonomy" id="106592"/>
    <lineage>
        <taxon>Bacteria</taxon>
        <taxon>Pseudomonadati</taxon>
        <taxon>Pseudomonadota</taxon>
        <taxon>Alphaproteobacteria</taxon>
        <taxon>Hyphomicrobiales</taxon>
        <taxon>Rhizobiaceae</taxon>
        <taxon>Sinorhizobium/Ensifer group</taxon>
        <taxon>Ensifer</taxon>
    </lineage>
</organism>
<reference evidence="1" key="1">
    <citation type="submission" date="2022-06" db="EMBL/GenBank/DDBJ databases">
        <title>Physiological and biochemical characterization and genomic elucidation of a strain of the genus Ensifer adhaerens M8 that combines arsenic oxidation and chromium reduction.</title>
        <authorList>
            <person name="Li X."/>
            <person name="Yu c."/>
        </authorList>
    </citation>
    <scope>NUCLEOTIDE SEQUENCE</scope>
    <source>
        <strain evidence="1">M8</strain>
    </source>
</reference>
<gene>
    <name evidence="1" type="ORF">NE863_06840</name>
</gene>
<dbReference type="EMBL" id="CP098807">
    <property type="protein sequence ID" value="USJ24675.1"/>
    <property type="molecule type" value="Genomic_DNA"/>
</dbReference>
<evidence type="ECO:0000313" key="2">
    <source>
        <dbReference type="Proteomes" id="UP001055460"/>
    </source>
</evidence>
<name>A0A9Q8Y8R7_ENSAD</name>
<dbReference type="AlphaFoldDB" id="A0A9Q8Y8R7"/>
<sequence>MNPKLLHVLQHSLGLDEFGRGTFYRNHFVTGEGSKDHADCMALVSAGLMTVRSGNALSGGDDVFSVTDAGKAAVTELSPKPPKLTKGQQRYQDYLDADCSMTFIEYLKYRDARDRRAA</sequence>